<accession>A0A842IBR6</accession>
<keyword evidence="3" id="KW-1185">Reference proteome</keyword>
<name>A0A842IBR6_9RHOB</name>
<comment type="caution">
    <text evidence="2">The sequence shown here is derived from an EMBL/GenBank/DDBJ whole genome shotgun (WGS) entry which is preliminary data.</text>
</comment>
<evidence type="ECO:0000313" key="2">
    <source>
        <dbReference type="EMBL" id="MBC2836853.1"/>
    </source>
</evidence>
<sequence length="75" mass="8240">MIPPPRPAPLSRLQPCPPPDDTADGLVRDRHHRLFEAASLNGCPEGDLLSLMPSLDPTVPDWTDGPGWIFRILGF</sequence>
<evidence type="ECO:0000256" key="1">
    <source>
        <dbReference type="SAM" id="MobiDB-lite"/>
    </source>
</evidence>
<feature type="region of interest" description="Disordered" evidence="1">
    <location>
        <begin position="1"/>
        <end position="26"/>
    </location>
</feature>
<dbReference type="Proteomes" id="UP000555411">
    <property type="component" value="Unassembled WGS sequence"/>
</dbReference>
<organism evidence="2 3">
    <name type="scientific">Paragemmobacter straminiformis</name>
    <dbReference type="NCBI Taxonomy" id="2045119"/>
    <lineage>
        <taxon>Bacteria</taxon>
        <taxon>Pseudomonadati</taxon>
        <taxon>Pseudomonadota</taxon>
        <taxon>Alphaproteobacteria</taxon>
        <taxon>Rhodobacterales</taxon>
        <taxon>Paracoccaceae</taxon>
        <taxon>Paragemmobacter</taxon>
    </lineage>
</organism>
<dbReference type="RefSeq" id="WP_185798457.1">
    <property type="nucleotide sequence ID" value="NZ_JACLQD010000004.1"/>
</dbReference>
<proteinExistence type="predicted"/>
<gene>
    <name evidence="2" type="ORF">H7F16_15145</name>
</gene>
<dbReference type="EMBL" id="JACLQD010000004">
    <property type="protein sequence ID" value="MBC2836853.1"/>
    <property type="molecule type" value="Genomic_DNA"/>
</dbReference>
<reference evidence="2 3" key="1">
    <citation type="journal article" date="2017" name="Int. J. Syst. Evol. Microbiol.">
        <title>Gemmobacter straminiformis sp. nov., isolated from an artificial fountain.</title>
        <authorList>
            <person name="Kang J.Y."/>
            <person name="Kim M.J."/>
            <person name="Chun J."/>
            <person name="Son K.P."/>
            <person name="Jahng K.Y."/>
        </authorList>
    </citation>
    <scope>NUCLEOTIDE SEQUENCE [LARGE SCALE GENOMIC DNA]</scope>
    <source>
        <strain evidence="2 3">CAM-8</strain>
    </source>
</reference>
<evidence type="ECO:0000313" key="3">
    <source>
        <dbReference type="Proteomes" id="UP000555411"/>
    </source>
</evidence>
<dbReference type="AlphaFoldDB" id="A0A842IBR6"/>
<protein>
    <submittedName>
        <fullName evidence="2">Uncharacterized protein</fullName>
    </submittedName>
</protein>